<dbReference type="EMBL" id="FNDN01000010">
    <property type="protein sequence ID" value="SDI68858.1"/>
    <property type="molecule type" value="Genomic_DNA"/>
</dbReference>
<keyword evidence="3" id="KW-0050">Antiport</keyword>
<evidence type="ECO:0000313" key="13">
    <source>
        <dbReference type="Proteomes" id="UP000183263"/>
    </source>
</evidence>
<keyword evidence="9 11" id="KW-0472">Membrane</keyword>
<dbReference type="Pfam" id="PF06965">
    <property type="entry name" value="Na_H_antiport_1"/>
    <property type="match status" value="1"/>
</dbReference>
<evidence type="ECO:0000256" key="3">
    <source>
        <dbReference type="ARBA" id="ARBA00022449"/>
    </source>
</evidence>
<evidence type="ECO:0000256" key="7">
    <source>
        <dbReference type="ARBA" id="ARBA00023053"/>
    </source>
</evidence>
<evidence type="ECO:0000256" key="4">
    <source>
        <dbReference type="ARBA" id="ARBA00022475"/>
    </source>
</evidence>
<feature type="transmembrane region" description="Helical" evidence="11">
    <location>
        <begin position="36"/>
        <end position="54"/>
    </location>
</feature>
<dbReference type="PANTHER" id="PTHR30341:SF0">
    <property type="entry name" value="NA(+)_H(+) ANTIPORTER NHAA"/>
    <property type="match status" value="1"/>
</dbReference>
<keyword evidence="8" id="KW-0406">Ion transport</keyword>
<evidence type="ECO:0000256" key="6">
    <source>
        <dbReference type="ARBA" id="ARBA00022989"/>
    </source>
</evidence>
<reference evidence="12 13" key="1">
    <citation type="submission" date="2016-10" db="EMBL/GenBank/DDBJ databases">
        <authorList>
            <person name="de Groot N.N."/>
        </authorList>
    </citation>
    <scope>NUCLEOTIDE SEQUENCE [LARGE SCALE GENOMIC DNA]</scope>
    <source>
        <strain evidence="12 13">DSM 44892</strain>
    </source>
</reference>
<evidence type="ECO:0000256" key="11">
    <source>
        <dbReference type="SAM" id="Phobius"/>
    </source>
</evidence>
<dbReference type="Gene3D" id="1.20.1530.10">
    <property type="entry name" value="Na+/H+ antiporter like domain"/>
    <property type="match status" value="1"/>
</dbReference>
<comment type="subcellular location">
    <subcellularLocation>
        <location evidence="1">Cell inner membrane</location>
        <topology evidence="1">Multi-pass membrane protein</topology>
    </subcellularLocation>
</comment>
<keyword evidence="13" id="KW-1185">Reference proteome</keyword>
<dbReference type="GO" id="GO:0006885">
    <property type="term" value="P:regulation of pH"/>
    <property type="evidence" value="ECO:0007669"/>
    <property type="project" value="InterPro"/>
</dbReference>
<keyword evidence="6 11" id="KW-1133">Transmembrane helix</keyword>
<keyword evidence="10" id="KW-0739">Sodium transport</keyword>
<feature type="transmembrane region" description="Helical" evidence="11">
    <location>
        <begin position="12"/>
        <end position="29"/>
    </location>
</feature>
<sequence length="111" mass="12189">MIAVFFTTDLNPAALGAALAGLVVFHLLQRYRVRGWWWYVPLGLAIWALTYHGGVHATVAGVAMGLILRTTSDAGADSSPGERTEHLLRPVRFPRFLGGLDVPPVFRSWFA</sequence>
<dbReference type="InterPro" id="IPR004670">
    <property type="entry name" value="NhaA"/>
</dbReference>
<evidence type="ECO:0000256" key="5">
    <source>
        <dbReference type="ARBA" id="ARBA00022692"/>
    </source>
</evidence>
<keyword evidence="2" id="KW-0813">Transport</keyword>
<dbReference type="RefSeq" id="WP_029930831.1">
    <property type="nucleotide sequence ID" value="NZ_CP048813.1"/>
</dbReference>
<gene>
    <name evidence="12" type="ORF">SAMN05444695_1103</name>
</gene>
<organism evidence="12 13">
    <name type="scientific">Rhodococcus triatomae</name>
    <dbReference type="NCBI Taxonomy" id="300028"/>
    <lineage>
        <taxon>Bacteria</taxon>
        <taxon>Bacillati</taxon>
        <taxon>Actinomycetota</taxon>
        <taxon>Actinomycetes</taxon>
        <taxon>Mycobacteriales</taxon>
        <taxon>Nocardiaceae</taxon>
        <taxon>Rhodococcus</taxon>
    </lineage>
</organism>
<dbReference type="GO" id="GO:0005886">
    <property type="term" value="C:plasma membrane"/>
    <property type="evidence" value="ECO:0007669"/>
    <property type="project" value="UniProtKB-SubCell"/>
</dbReference>
<keyword evidence="4" id="KW-1003">Cell membrane</keyword>
<evidence type="ECO:0000256" key="8">
    <source>
        <dbReference type="ARBA" id="ARBA00023065"/>
    </source>
</evidence>
<dbReference type="Proteomes" id="UP000183263">
    <property type="component" value="Unassembled WGS sequence"/>
</dbReference>
<protein>
    <submittedName>
        <fullName evidence="12">Na+:H+ antiporter, NhaA family</fullName>
    </submittedName>
</protein>
<evidence type="ECO:0000313" key="12">
    <source>
        <dbReference type="EMBL" id="SDI68858.1"/>
    </source>
</evidence>
<accession>A0A1G8MLF7</accession>
<keyword evidence="7" id="KW-0915">Sodium</keyword>
<dbReference type="PANTHER" id="PTHR30341">
    <property type="entry name" value="SODIUM ION/PROTON ANTIPORTER NHAA-RELATED"/>
    <property type="match status" value="1"/>
</dbReference>
<keyword evidence="5 11" id="KW-0812">Transmembrane</keyword>
<name>A0A1G8MLF7_9NOCA</name>
<dbReference type="InterPro" id="IPR023171">
    <property type="entry name" value="Na/H_antiporter_dom_sf"/>
</dbReference>
<proteinExistence type="predicted"/>
<evidence type="ECO:0000256" key="10">
    <source>
        <dbReference type="ARBA" id="ARBA00023201"/>
    </source>
</evidence>
<dbReference type="AlphaFoldDB" id="A0A1G8MLF7"/>
<evidence type="ECO:0000256" key="1">
    <source>
        <dbReference type="ARBA" id="ARBA00004429"/>
    </source>
</evidence>
<evidence type="ECO:0000256" key="2">
    <source>
        <dbReference type="ARBA" id="ARBA00022448"/>
    </source>
</evidence>
<evidence type="ECO:0000256" key="9">
    <source>
        <dbReference type="ARBA" id="ARBA00023136"/>
    </source>
</evidence>
<dbReference type="GO" id="GO:0015385">
    <property type="term" value="F:sodium:proton antiporter activity"/>
    <property type="evidence" value="ECO:0007669"/>
    <property type="project" value="TreeGrafter"/>
</dbReference>